<dbReference type="AlphaFoldDB" id="A0A8S9ZES9"/>
<dbReference type="EMBL" id="JABEBT010000123">
    <property type="protein sequence ID" value="KAF7630966.1"/>
    <property type="molecule type" value="Genomic_DNA"/>
</dbReference>
<proteinExistence type="predicted"/>
<reference evidence="1" key="1">
    <citation type="journal article" date="2020" name="Ecol. Evol.">
        <title>Genome structure and content of the rice root-knot nematode (Meloidogyne graminicola).</title>
        <authorList>
            <person name="Phan N.T."/>
            <person name="Danchin E.G.J."/>
            <person name="Klopp C."/>
            <person name="Perfus-Barbeoch L."/>
            <person name="Kozlowski D.K."/>
            <person name="Koutsovoulos G.D."/>
            <person name="Lopez-Roques C."/>
            <person name="Bouchez O."/>
            <person name="Zahm M."/>
            <person name="Besnard G."/>
            <person name="Bellafiore S."/>
        </authorList>
    </citation>
    <scope>NUCLEOTIDE SEQUENCE</scope>
    <source>
        <strain evidence="1">VN-18</strain>
    </source>
</reference>
<dbReference type="Proteomes" id="UP000605970">
    <property type="component" value="Unassembled WGS sequence"/>
</dbReference>
<evidence type="ECO:0000313" key="1">
    <source>
        <dbReference type="EMBL" id="KAF7630966.1"/>
    </source>
</evidence>
<sequence length="17" mass="2202">MHRIIKMFFIYSLLYLL</sequence>
<gene>
    <name evidence="1" type="ORF">Mgra_00008797</name>
</gene>
<name>A0A8S9ZES9_9BILA</name>
<comment type="caution">
    <text evidence="1">The sequence shown here is derived from an EMBL/GenBank/DDBJ whole genome shotgun (WGS) entry which is preliminary data.</text>
</comment>
<evidence type="ECO:0000313" key="2">
    <source>
        <dbReference type="Proteomes" id="UP000605970"/>
    </source>
</evidence>
<keyword evidence="2" id="KW-1185">Reference proteome</keyword>
<organism evidence="1 2">
    <name type="scientific">Meloidogyne graminicola</name>
    <dbReference type="NCBI Taxonomy" id="189291"/>
    <lineage>
        <taxon>Eukaryota</taxon>
        <taxon>Metazoa</taxon>
        <taxon>Ecdysozoa</taxon>
        <taxon>Nematoda</taxon>
        <taxon>Chromadorea</taxon>
        <taxon>Rhabditida</taxon>
        <taxon>Tylenchina</taxon>
        <taxon>Tylenchomorpha</taxon>
        <taxon>Tylenchoidea</taxon>
        <taxon>Meloidogynidae</taxon>
        <taxon>Meloidogyninae</taxon>
        <taxon>Meloidogyne</taxon>
    </lineage>
</organism>
<protein>
    <submittedName>
        <fullName evidence="1">Uncharacterized protein</fullName>
    </submittedName>
</protein>
<accession>A0A8S9ZES9</accession>